<dbReference type="Pfam" id="PF00078">
    <property type="entry name" value="RVT_1"/>
    <property type="match status" value="1"/>
</dbReference>
<gene>
    <name evidence="2" type="ORF">TBRA_LOCUS12309</name>
</gene>
<evidence type="ECO:0000259" key="1">
    <source>
        <dbReference type="PROSITE" id="PS50878"/>
    </source>
</evidence>
<dbReference type="EMBL" id="CADCXV010001039">
    <property type="protein sequence ID" value="CAB0040613.1"/>
    <property type="molecule type" value="Genomic_DNA"/>
</dbReference>
<dbReference type="GO" id="GO:0071897">
    <property type="term" value="P:DNA biosynthetic process"/>
    <property type="evidence" value="ECO:0007669"/>
    <property type="project" value="UniProtKB-ARBA"/>
</dbReference>
<reference evidence="2 3" key="1">
    <citation type="submission" date="2020-02" db="EMBL/GenBank/DDBJ databases">
        <authorList>
            <person name="Ferguson B K."/>
        </authorList>
    </citation>
    <scope>NUCLEOTIDE SEQUENCE [LARGE SCALE GENOMIC DNA]</scope>
</reference>
<keyword evidence="3" id="KW-1185">Reference proteome</keyword>
<evidence type="ECO:0000313" key="3">
    <source>
        <dbReference type="Proteomes" id="UP000479190"/>
    </source>
</evidence>
<dbReference type="CDD" id="cd01650">
    <property type="entry name" value="RT_nLTR_like"/>
    <property type="match status" value="1"/>
</dbReference>
<dbReference type="Proteomes" id="UP000479190">
    <property type="component" value="Unassembled WGS sequence"/>
</dbReference>
<feature type="domain" description="Reverse transcriptase" evidence="1">
    <location>
        <begin position="219"/>
        <end position="478"/>
    </location>
</feature>
<dbReference type="PANTHER" id="PTHR33332">
    <property type="entry name" value="REVERSE TRANSCRIPTASE DOMAIN-CONTAINING PROTEIN"/>
    <property type="match status" value="1"/>
</dbReference>
<dbReference type="InterPro" id="IPR000477">
    <property type="entry name" value="RT_dom"/>
</dbReference>
<accession>A0A6H5IZZ2</accession>
<name>A0A6H5IZZ2_9HYME</name>
<proteinExistence type="predicted"/>
<sequence length="580" mass="66400">MSVTPWRQAQQADSFRTTTIEFWDGRKESRRRAAAVETRSKPNVFTMAIAAAAAYGHVKLRSSVCTNSCFFEPAHSKCATQTFCFANKIRLPRRFAPLLREPPPARTYITCREATRRRQAEHGYASTMPIPDDIRTVTKRPKTKKSQGSRTRACTHIALLRCCEAYTLATRKFSTMHKRWRCRRRSMGSAYASQYTIVALDAQWRALLRCVYVTSCCRIKRPPQYVCKRMNVHELRAILESSAAQRGRLYRSRRPIAKLCELSKLCERVVYDQVISFLDVNCLLNPRQSGFRRGHSTQTALLGVMDDARRAIERSQITVLVLIDFSKAFDTVPHQLLLAKLRRFNFADRTIRWFASYLRGRTQAVAQNDGVDGRTSSWLPTTSGVPQGSVLGPLLFSLFVNDLPTKLRFSKHMMFADDLQVYHSFPLYAFNQAISRINRDLSAVSEWAQANGLSLNAIKTKAILIGSDPFLRRVDLRLAPKITLDNTQIEYSTEVKCLGVWIQAKLDWSKQVDTIVARVFGALRSLRHYRHALTMQNRKDLVQSLIFPHFDYACAVYHDLFNDENLKLQRALNATNTLHS</sequence>
<organism evidence="2 3">
    <name type="scientific">Trichogramma brassicae</name>
    <dbReference type="NCBI Taxonomy" id="86971"/>
    <lineage>
        <taxon>Eukaryota</taxon>
        <taxon>Metazoa</taxon>
        <taxon>Ecdysozoa</taxon>
        <taxon>Arthropoda</taxon>
        <taxon>Hexapoda</taxon>
        <taxon>Insecta</taxon>
        <taxon>Pterygota</taxon>
        <taxon>Neoptera</taxon>
        <taxon>Endopterygota</taxon>
        <taxon>Hymenoptera</taxon>
        <taxon>Apocrita</taxon>
        <taxon>Proctotrupomorpha</taxon>
        <taxon>Chalcidoidea</taxon>
        <taxon>Trichogrammatidae</taxon>
        <taxon>Trichogramma</taxon>
    </lineage>
</organism>
<evidence type="ECO:0000313" key="2">
    <source>
        <dbReference type="EMBL" id="CAB0040613.1"/>
    </source>
</evidence>
<dbReference type="OrthoDB" id="414730at2759"/>
<dbReference type="PROSITE" id="PS50878">
    <property type="entry name" value="RT_POL"/>
    <property type="match status" value="1"/>
</dbReference>
<dbReference type="InterPro" id="IPR043502">
    <property type="entry name" value="DNA/RNA_pol_sf"/>
</dbReference>
<dbReference type="SUPFAM" id="SSF56672">
    <property type="entry name" value="DNA/RNA polymerases"/>
    <property type="match status" value="1"/>
</dbReference>
<protein>
    <recommendedName>
        <fullName evidence="1">Reverse transcriptase domain-containing protein</fullName>
    </recommendedName>
</protein>
<dbReference type="AlphaFoldDB" id="A0A6H5IZZ2"/>